<dbReference type="Pfam" id="PF04727">
    <property type="entry name" value="ELMO_CED12"/>
    <property type="match status" value="1"/>
</dbReference>
<dbReference type="GO" id="GO:0005886">
    <property type="term" value="C:plasma membrane"/>
    <property type="evidence" value="ECO:0007669"/>
    <property type="project" value="TreeGrafter"/>
</dbReference>
<dbReference type="InterPro" id="IPR006816">
    <property type="entry name" value="ELMO_dom"/>
</dbReference>
<dbReference type="Gene3D" id="1.25.10.10">
    <property type="entry name" value="Leucine-rich Repeat Variant"/>
    <property type="match status" value="1"/>
</dbReference>
<dbReference type="GO" id="GO:0017124">
    <property type="term" value="F:SH3 domain binding"/>
    <property type="evidence" value="ECO:0007669"/>
    <property type="project" value="UniProtKB-KW"/>
</dbReference>
<protein>
    <recommendedName>
        <fullName evidence="5">ELMO domain-containing protein</fullName>
    </recommendedName>
</protein>
<organism evidence="6 7">
    <name type="scientific">Calocera viscosa (strain TUFC12733)</name>
    <dbReference type="NCBI Taxonomy" id="1330018"/>
    <lineage>
        <taxon>Eukaryota</taxon>
        <taxon>Fungi</taxon>
        <taxon>Dikarya</taxon>
        <taxon>Basidiomycota</taxon>
        <taxon>Agaricomycotina</taxon>
        <taxon>Dacrymycetes</taxon>
        <taxon>Dacrymycetales</taxon>
        <taxon>Dacrymycetaceae</taxon>
        <taxon>Calocera</taxon>
    </lineage>
</organism>
<accession>A0A167SD65</accession>
<dbReference type="InterPro" id="IPR011993">
    <property type="entry name" value="PH-like_dom_sf"/>
</dbReference>
<dbReference type="InterPro" id="IPR016024">
    <property type="entry name" value="ARM-type_fold"/>
</dbReference>
<dbReference type="Proteomes" id="UP000076738">
    <property type="component" value="Unassembled WGS sequence"/>
</dbReference>
<dbReference type="InterPro" id="IPR024574">
    <property type="entry name" value="ELMO_ARM"/>
</dbReference>
<dbReference type="GO" id="GO:0006915">
    <property type="term" value="P:apoptotic process"/>
    <property type="evidence" value="ECO:0007669"/>
    <property type="project" value="UniProtKB-KW"/>
</dbReference>
<evidence type="ECO:0000259" key="5">
    <source>
        <dbReference type="PROSITE" id="PS51335"/>
    </source>
</evidence>
<comment type="function">
    <text evidence="4">Involved in cytoskeletal rearrangements required for phagocytosis of apoptotic cells and cell motility. Acts in association with DOCK1 and CRK. Was initially proposed to be required in complex with DOCK1 to activate Rac Rho small GTPases. May enhance the guanine nucleotide exchange factor (GEF) activity of DOCK1.</text>
</comment>
<keyword evidence="7" id="KW-1185">Reference proteome</keyword>
<proteinExistence type="predicted"/>
<feature type="domain" description="ELMO" evidence="5">
    <location>
        <begin position="354"/>
        <end position="506"/>
    </location>
</feature>
<dbReference type="OrthoDB" id="28413at2759"/>
<dbReference type="Gene3D" id="2.30.29.30">
    <property type="entry name" value="Pleckstrin-homology domain (PH domain)/Phosphotyrosine-binding domain (PTB)"/>
    <property type="match status" value="1"/>
</dbReference>
<dbReference type="InterPro" id="IPR050868">
    <property type="entry name" value="ELMO_domain-containing"/>
</dbReference>
<evidence type="ECO:0000313" key="7">
    <source>
        <dbReference type="Proteomes" id="UP000076738"/>
    </source>
</evidence>
<keyword evidence="1" id="KW-0053">Apoptosis</keyword>
<reference evidence="6 7" key="1">
    <citation type="journal article" date="2016" name="Mol. Biol. Evol.">
        <title>Comparative Genomics of Early-Diverging Mushroom-Forming Fungi Provides Insights into the Origins of Lignocellulose Decay Capabilities.</title>
        <authorList>
            <person name="Nagy L.G."/>
            <person name="Riley R."/>
            <person name="Tritt A."/>
            <person name="Adam C."/>
            <person name="Daum C."/>
            <person name="Floudas D."/>
            <person name="Sun H."/>
            <person name="Yadav J.S."/>
            <person name="Pangilinan J."/>
            <person name="Larsson K.H."/>
            <person name="Matsuura K."/>
            <person name="Barry K."/>
            <person name="Labutti K."/>
            <person name="Kuo R."/>
            <person name="Ohm R.A."/>
            <person name="Bhattacharya S.S."/>
            <person name="Shirouzu T."/>
            <person name="Yoshinaga Y."/>
            <person name="Martin F.M."/>
            <person name="Grigoriev I.V."/>
            <person name="Hibbett D.S."/>
        </authorList>
    </citation>
    <scope>NUCLEOTIDE SEQUENCE [LARGE SCALE GENOMIC DNA]</scope>
    <source>
        <strain evidence="6 7">TUFC12733</strain>
    </source>
</reference>
<name>A0A167SD65_CALVF</name>
<keyword evidence="2" id="KW-0581">Phagocytosis</keyword>
<dbReference type="STRING" id="1330018.A0A167SD65"/>
<dbReference type="EMBL" id="KV417266">
    <property type="protein sequence ID" value="KZP01805.1"/>
    <property type="molecule type" value="Genomic_DNA"/>
</dbReference>
<dbReference type="InterPro" id="IPR001849">
    <property type="entry name" value="PH_domain"/>
</dbReference>
<dbReference type="PANTHER" id="PTHR12771">
    <property type="entry name" value="ENGULFMENT AND CELL MOTILITY"/>
    <property type="match status" value="1"/>
</dbReference>
<dbReference type="Pfam" id="PF11841">
    <property type="entry name" value="ELMO_ARM"/>
    <property type="match status" value="1"/>
</dbReference>
<evidence type="ECO:0000256" key="4">
    <source>
        <dbReference type="ARBA" id="ARBA00024863"/>
    </source>
</evidence>
<evidence type="ECO:0000313" key="6">
    <source>
        <dbReference type="EMBL" id="KZP01805.1"/>
    </source>
</evidence>
<evidence type="ECO:0000256" key="2">
    <source>
        <dbReference type="ARBA" id="ARBA00022907"/>
    </source>
</evidence>
<dbReference type="InterPro" id="IPR011989">
    <property type="entry name" value="ARM-like"/>
</dbReference>
<dbReference type="Pfam" id="PF16457">
    <property type="entry name" value="PH_12"/>
    <property type="match status" value="1"/>
</dbReference>
<keyword evidence="3" id="KW-0729">SH3-binding</keyword>
<evidence type="ECO:0000256" key="3">
    <source>
        <dbReference type="ARBA" id="ARBA00023036"/>
    </source>
</evidence>
<evidence type="ECO:0000256" key="1">
    <source>
        <dbReference type="ARBA" id="ARBA00022703"/>
    </source>
</evidence>
<dbReference type="PANTHER" id="PTHR12771:SF56">
    <property type="entry name" value="CED-12"/>
    <property type="match status" value="1"/>
</dbReference>
<gene>
    <name evidence="6" type="ORF">CALVIDRAFT_18097</name>
</gene>
<dbReference type="GO" id="GO:0007015">
    <property type="term" value="P:actin filament organization"/>
    <property type="evidence" value="ECO:0007669"/>
    <property type="project" value="TreeGrafter"/>
</dbReference>
<dbReference type="PROSITE" id="PS51335">
    <property type="entry name" value="ELMO"/>
    <property type="match status" value="1"/>
</dbReference>
<dbReference type="SUPFAM" id="SSF48371">
    <property type="entry name" value="ARM repeat"/>
    <property type="match status" value="1"/>
</dbReference>
<dbReference type="GO" id="GO:0048870">
    <property type="term" value="P:cell motility"/>
    <property type="evidence" value="ECO:0007669"/>
    <property type="project" value="TreeGrafter"/>
</dbReference>
<sequence>MASYGSPVTPTANGKGKAPAAVKIKTGIPHTNTVESKDGQKVRARIDASLSTSEVVRQLCLNMKLTETSKLYALRTDTDELVTDDNLSRIVRDKTPLKLTNAPTIDAAEIVSKLQSRDDFIFRPALRELKKYIKEDDFLTAFLNRDGLRQLLGIIEGYHGNVLSAALTAMDNLMEMDRGWENLPSSFITRIVTIITTESSINVSRPAISILKRLVEADPRSNPAPGPSSSRGTFGGKGKAPMTVYNYGFDVVYEQTRVRPAFLETVVDRLSSPEATTALNSLRLINALIASVTDEHWEDFIRQLEQLNVRKKVIRLMDNNHGDDLASSILDFQSNVVRVTYRRKTTPVDTTNEMHREMLNRVMLAADLPAGDGDEDKWARLGFESDDMRAEFARVGVLGLECMHDLAVRDREDFSKMILAQANRDPQRRCPFAQASNEVVELLAEHWNIFSGYSTSTSYQPFLLAFHRVHNLTTRFFLRMWNESSAAVYDFPRVAALVRSQVKVALRNESSTSWFEVEREMLESEYRKVRERQMKELELEDDLLNKAPIRRLREALYNESFNFVRDQRFQCLMDGAWFVNAVPVVTAQKERPQRAWRFLRLDKTKKYLHYVDSTVKMSIRGGLEDLPERLEVAQIAEVQLHTGAAAPGLLPSSHSDVNSANGMSAHPHSFSLISAQGYSLADQVADSAATFSDWVDGLSMLRRDGSVVRKETQDMVNVLTEIGLKIKLLDLTGEKIDIPTALAYEPPPDNLDFFFAD</sequence>
<dbReference type="AlphaFoldDB" id="A0A167SD65"/>